<dbReference type="PANTHER" id="PTHR43329">
    <property type="entry name" value="EPOXIDE HYDROLASE"/>
    <property type="match status" value="1"/>
</dbReference>
<proteinExistence type="predicted"/>
<dbReference type="EMBL" id="PKUS01000011">
    <property type="protein sequence ID" value="PLW68743.1"/>
    <property type="molecule type" value="Genomic_DNA"/>
</dbReference>
<evidence type="ECO:0000313" key="4">
    <source>
        <dbReference type="Proteomes" id="UP000235005"/>
    </source>
</evidence>
<accession>A0A2N5X2M8</accession>
<dbReference type="InterPro" id="IPR000073">
    <property type="entry name" value="AB_hydrolase_1"/>
</dbReference>
<feature type="domain" description="AB hydrolase-1" evidence="2">
    <location>
        <begin position="36"/>
        <end position="305"/>
    </location>
</feature>
<organism evidence="3 4">
    <name type="scientific">Pseudohalioglobus lutimaris</name>
    <dbReference type="NCBI Taxonomy" id="1737061"/>
    <lineage>
        <taxon>Bacteria</taxon>
        <taxon>Pseudomonadati</taxon>
        <taxon>Pseudomonadota</taxon>
        <taxon>Gammaproteobacteria</taxon>
        <taxon>Cellvibrionales</taxon>
        <taxon>Halieaceae</taxon>
        <taxon>Pseudohalioglobus</taxon>
    </lineage>
</organism>
<evidence type="ECO:0000313" key="3">
    <source>
        <dbReference type="EMBL" id="PLW68743.1"/>
    </source>
</evidence>
<keyword evidence="1 3" id="KW-0378">Hydrolase</keyword>
<dbReference type="InterPro" id="IPR000639">
    <property type="entry name" value="Epox_hydrolase-like"/>
</dbReference>
<dbReference type="PRINTS" id="PR00412">
    <property type="entry name" value="EPOXHYDRLASE"/>
</dbReference>
<dbReference type="OrthoDB" id="9780765at2"/>
<dbReference type="AlphaFoldDB" id="A0A2N5X2M8"/>
<protein>
    <submittedName>
        <fullName evidence="3">Alpha/beta hydrolase</fullName>
    </submittedName>
</protein>
<evidence type="ECO:0000259" key="2">
    <source>
        <dbReference type="Pfam" id="PF00561"/>
    </source>
</evidence>
<comment type="caution">
    <text evidence="3">The sequence shown here is derived from an EMBL/GenBank/DDBJ whole genome shotgun (WGS) entry which is preliminary data.</text>
</comment>
<gene>
    <name evidence="3" type="ORF">C0039_10720</name>
</gene>
<reference evidence="3 4" key="1">
    <citation type="submission" date="2018-01" db="EMBL/GenBank/DDBJ databases">
        <title>The draft genome sequence of Halioglobus lutimaris HF004.</title>
        <authorList>
            <person name="Du Z.-J."/>
            <person name="Shi M.-J."/>
        </authorList>
    </citation>
    <scope>NUCLEOTIDE SEQUENCE [LARGE SCALE GENOMIC DNA]</scope>
    <source>
        <strain evidence="3 4">HF004</strain>
    </source>
</reference>
<dbReference type="InterPro" id="IPR029058">
    <property type="entry name" value="AB_hydrolase_fold"/>
</dbReference>
<sequence>MTMAQLPYALDKYAMTSRRIPTNGIELNVFEAGSGPLVLLLHGFPECWASWGPQITYLLDRGYHVVVPEMRGYGESDAPAAVAAYDTVELAADVAGLIEAYGEEPAVVIGHDWGCTVAWHVAWLHPEKLAGIGGLSVPWFGRGEVPILDIITALYPDDYFYITDFQRPETTELFDRDHQETLTRVMRGHMDMLGQPADERSFLERITMPDTPVDFMHQDFIEYLVSRYRFHGFEPPHNWYRNFTRTFERTAAHAADVITVPAMYLTGTGEWTVELAQSLGIDELALFSDLRVTGLAEAGHWLGQEKPEWVNGKVSEFLQTIDY</sequence>
<evidence type="ECO:0000256" key="1">
    <source>
        <dbReference type="ARBA" id="ARBA00022801"/>
    </source>
</evidence>
<keyword evidence="4" id="KW-1185">Reference proteome</keyword>
<dbReference type="Proteomes" id="UP000235005">
    <property type="component" value="Unassembled WGS sequence"/>
</dbReference>
<dbReference type="SUPFAM" id="SSF53474">
    <property type="entry name" value="alpha/beta-Hydrolases"/>
    <property type="match status" value="1"/>
</dbReference>
<dbReference type="GO" id="GO:0016787">
    <property type="term" value="F:hydrolase activity"/>
    <property type="evidence" value="ECO:0007669"/>
    <property type="project" value="UniProtKB-KW"/>
</dbReference>
<name>A0A2N5X2M8_9GAMM</name>
<dbReference type="Gene3D" id="3.40.50.1820">
    <property type="entry name" value="alpha/beta hydrolase"/>
    <property type="match status" value="1"/>
</dbReference>
<dbReference type="Pfam" id="PF00561">
    <property type="entry name" value="Abhydrolase_1"/>
    <property type="match status" value="1"/>
</dbReference>